<evidence type="ECO:0000256" key="3">
    <source>
        <dbReference type="ARBA" id="ARBA00022793"/>
    </source>
</evidence>
<dbReference type="OrthoDB" id="9815233at2"/>
<dbReference type="PANTHER" id="PTHR43277">
    <property type="entry name" value="ARGININE DECARBOXYLASE"/>
    <property type="match status" value="1"/>
</dbReference>
<evidence type="ECO:0000313" key="9">
    <source>
        <dbReference type="Proteomes" id="UP000198972"/>
    </source>
</evidence>
<dbReference type="InterPro" id="IPR036633">
    <property type="entry name" value="Prn/Lys/Arg_de-COase_C_sf"/>
</dbReference>
<dbReference type="InterPro" id="IPR052357">
    <property type="entry name" value="Orn_Lys_Arg_decarboxylase-I"/>
</dbReference>
<evidence type="ECO:0000259" key="7">
    <source>
        <dbReference type="Pfam" id="PF03711"/>
    </source>
</evidence>
<dbReference type="InterPro" id="IPR000310">
    <property type="entry name" value="Orn/Lys/Arg_deCO2ase_major_dom"/>
</dbReference>
<keyword evidence="3" id="KW-0210">Decarboxylase</keyword>
<feature type="domain" description="Orn/Lys/Arg decarboxylase C-terminal" evidence="7">
    <location>
        <begin position="443"/>
        <end position="489"/>
    </location>
</feature>
<evidence type="ECO:0000313" key="8">
    <source>
        <dbReference type="EMBL" id="SDG16070.1"/>
    </source>
</evidence>
<keyword evidence="5" id="KW-0456">Lyase</keyword>
<dbReference type="InterPro" id="IPR008286">
    <property type="entry name" value="Prn/Lys/Arg_de-COase_C"/>
</dbReference>
<dbReference type="InterPro" id="IPR015424">
    <property type="entry name" value="PyrdxlP-dep_Trfase"/>
</dbReference>
<organism evidence="8 9">
    <name type="scientific">Fontibacillus panacisegetis</name>
    <dbReference type="NCBI Taxonomy" id="670482"/>
    <lineage>
        <taxon>Bacteria</taxon>
        <taxon>Bacillati</taxon>
        <taxon>Bacillota</taxon>
        <taxon>Bacilli</taxon>
        <taxon>Bacillales</taxon>
        <taxon>Paenibacillaceae</taxon>
        <taxon>Fontibacillus</taxon>
    </lineage>
</organism>
<dbReference type="Gene3D" id="3.40.640.10">
    <property type="entry name" value="Type I PLP-dependent aspartate aminotransferase-like (Major domain)"/>
    <property type="match status" value="1"/>
</dbReference>
<name>A0A1G7S1T4_9BACL</name>
<dbReference type="Pfam" id="PF01276">
    <property type="entry name" value="OKR_DC_1"/>
    <property type="match status" value="1"/>
</dbReference>
<evidence type="ECO:0000256" key="1">
    <source>
        <dbReference type="ARBA" id="ARBA00001933"/>
    </source>
</evidence>
<dbReference type="CDD" id="cd00615">
    <property type="entry name" value="Orn_deC_like"/>
    <property type="match status" value="1"/>
</dbReference>
<dbReference type="STRING" id="670482.SAMN04488542_1286"/>
<evidence type="ECO:0000256" key="2">
    <source>
        <dbReference type="ARBA" id="ARBA00010671"/>
    </source>
</evidence>
<feature type="domain" description="Orn/Lys/Arg decarboxylases family 1 pyridoxal-P attachment site" evidence="6">
    <location>
        <begin position="9"/>
        <end position="357"/>
    </location>
</feature>
<gene>
    <name evidence="8" type="ORF">SAMN04488542_1286</name>
</gene>
<evidence type="ECO:0000259" key="6">
    <source>
        <dbReference type="Pfam" id="PF01276"/>
    </source>
</evidence>
<keyword evidence="4" id="KW-0663">Pyridoxal phosphate</keyword>
<dbReference type="InterPro" id="IPR015421">
    <property type="entry name" value="PyrdxlP-dep_Trfase_major"/>
</dbReference>
<proteinExistence type="inferred from homology"/>
<protein>
    <submittedName>
        <fullName evidence="8">Arginine/lysine/ornithine decarboxylase</fullName>
    </submittedName>
</protein>
<dbReference type="AlphaFoldDB" id="A0A1G7S1T4"/>
<keyword evidence="9" id="KW-1185">Reference proteome</keyword>
<comment type="similarity">
    <text evidence="2">Belongs to the Orn/Lys/Arg decarboxylase class-I family.</text>
</comment>
<dbReference type="Proteomes" id="UP000198972">
    <property type="component" value="Unassembled WGS sequence"/>
</dbReference>
<dbReference type="EMBL" id="FNBG01000028">
    <property type="protein sequence ID" value="SDG16070.1"/>
    <property type="molecule type" value="Genomic_DNA"/>
</dbReference>
<sequence>MTERKFKAPLFEALRQYKARKDASFHVPGHKDGQAYPCMKQNDDTLTGVMEIDTTEITGTDDLHHPEGVIREAQELAADLFGAEETFFLVGGSTAGNLALILSVCTTPGDVLLVQRNVHKSVIHGFMLANANAVFLEPQQDASSGLMTIPSEETVREALHRYPDAKGLLVTSPNYYGMGASLFPLAELCHANGVPLLVDEAHGAHYGLHPDLPKSALEAGADGVVQSTHKMLTAMTMGAMLHVQGNLLNVNVIRQRLAIVQSSSPSYPIMASLDLSRGMIQSQGSDFFTEGLTLVEQLIEGIGDLQRIHFLKPGASGDNDAYSIQDPFKFVLYDEEGQWSGYKLQETLEAEGCIPEMSDDHYVVLALSSATSQGDIVRLLNALTKIDHLMQVSTWNIKNKEDIYDDTQKGLDIEVEAEIDLDQGNSRYAEAVSDKVHFDLRIVAAEEIESVRVEECEGRQAAEMVIPYPPGIPILYPGEPISARTANQLVRLKYAGAKCQGTADPTLTTIQVHRIGTVQDGQRQGL</sequence>
<dbReference type="PANTHER" id="PTHR43277:SF3">
    <property type="entry name" value="DECARBOXYLASE, PUTATIVE-RELATED"/>
    <property type="match status" value="1"/>
</dbReference>
<dbReference type="GO" id="GO:0016831">
    <property type="term" value="F:carboxy-lyase activity"/>
    <property type="evidence" value="ECO:0007669"/>
    <property type="project" value="UniProtKB-KW"/>
</dbReference>
<comment type="cofactor">
    <cofactor evidence="1">
        <name>pyridoxal 5'-phosphate</name>
        <dbReference type="ChEBI" id="CHEBI:597326"/>
    </cofactor>
</comment>
<dbReference type="SUPFAM" id="SSF53383">
    <property type="entry name" value="PLP-dependent transferases"/>
    <property type="match status" value="1"/>
</dbReference>
<dbReference type="Gene3D" id="3.90.100.10">
    <property type="entry name" value="Orn/Lys/Arg decarboxylase, C-terminal domain"/>
    <property type="match status" value="1"/>
</dbReference>
<reference evidence="8 9" key="1">
    <citation type="submission" date="2016-10" db="EMBL/GenBank/DDBJ databases">
        <authorList>
            <person name="de Groot N.N."/>
        </authorList>
    </citation>
    <scope>NUCLEOTIDE SEQUENCE [LARGE SCALE GENOMIC DNA]</scope>
    <source>
        <strain evidence="8 9">DSM 28129</strain>
    </source>
</reference>
<dbReference type="RefSeq" id="WP_091234827.1">
    <property type="nucleotide sequence ID" value="NZ_FNBG01000028.1"/>
</dbReference>
<evidence type="ECO:0000256" key="5">
    <source>
        <dbReference type="ARBA" id="ARBA00023239"/>
    </source>
</evidence>
<dbReference type="SUPFAM" id="SSF55904">
    <property type="entry name" value="Ornithine decarboxylase C-terminal domain"/>
    <property type="match status" value="1"/>
</dbReference>
<evidence type="ECO:0000256" key="4">
    <source>
        <dbReference type="ARBA" id="ARBA00022898"/>
    </source>
</evidence>
<dbReference type="Pfam" id="PF03711">
    <property type="entry name" value="OKR_DC_1_C"/>
    <property type="match status" value="1"/>
</dbReference>
<accession>A0A1G7S1T4</accession>